<dbReference type="CDD" id="cd00495">
    <property type="entry name" value="Ribosomal_L25_TL5_CTC"/>
    <property type="match status" value="1"/>
</dbReference>
<dbReference type="InterPro" id="IPR020930">
    <property type="entry name" value="Ribosomal_uL5_bac-type"/>
</dbReference>
<dbReference type="PANTHER" id="PTHR33284">
    <property type="entry name" value="RIBOSOMAL PROTEIN L25/GLN-TRNA SYNTHETASE, ANTI-CODON-BINDING DOMAIN-CONTAINING PROTEIN"/>
    <property type="match status" value="1"/>
</dbReference>
<evidence type="ECO:0000259" key="7">
    <source>
        <dbReference type="Pfam" id="PF14693"/>
    </source>
</evidence>
<dbReference type="HAMAP" id="MF_01334">
    <property type="entry name" value="Ribosomal_bL25_CTC"/>
    <property type="match status" value="1"/>
</dbReference>
<dbReference type="InterPro" id="IPR001021">
    <property type="entry name" value="Ribosomal_bL25_long"/>
</dbReference>
<evidence type="ECO:0000256" key="4">
    <source>
        <dbReference type="ARBA" id="ARBA00023274"/>
    </source>
</evidence>
<dbReference type="Pfam" id="PF01386">
    <property type="entry name" value="Ribosomal_L25p"/>
    <property type="match status" value="1"/>
</dbReference>
<keyword evidence="4 5" id="KW-0687">Ribonucleoprotein</keyword>
<accession>A0ABW7BVZ1</accession>
<evidence type="ECO:0000313" key="9">
    <source>
        <dbReference type="Proteomes" id="UP001604282"/>
    </source>
</evidence>
<dbReference type="InterPro" id="IPR020056">
    <property type="entry name" value="Rbsml_bL25/Gln-tRNA_synth_N"/>
</dbReference>
<dbReference type="EMBL" id="JBICZW010000014">
    <property type="protein sequence ID" value="MFG3191670.1"/>
    <property type="molecule type" value="Genomic_DNA"/>
</dbReference>
<dbReference type="InterPro" id="IPR029751">
    <property type="entry name" value="Ribosomal_L25_dom"/>
</dbReference>
<dbReference type="NCBIfam" id="TIGR00731">
    <property type="entry name" value="bL25_bact_ctc"/>
    <property type="match status" value="1"/>
</dbReference>
<reference evidence="8 9" key="1">
    <citation type="submission" date="2024-10" db="EMBL/GenBank/DDBJ databases">
        <title>The Natural Products Discovery Center: Release of the First 8490 Sequenced Strains for Exploring Actinobacteria Biosynthetic Diversity.</title>
        <authorList>
            <person name="Kalkreuter E."/>
            <person name="Kautsar S.A."/>
            <person name="Yang D."/>
            <person name="Bader C.D."/>
            <person name="Teijaro C.N."/>
            <person name="Fluegel L."/>
            <person name="Davis C.M."/>
            <person name="Simpson J.R."/>
            <person name="Lauterbach L."/>
            <person name="Steele A.D."/>
            <person name="Gui C."/>
            <person name="Meng S."/>
            <person name="Li G."/>
            <person name="Viehrig K."/>
            <person name="Ye F."/>
            <person name="Su P."/>
            <person name="Kiefer A.F."/>
            <person name="Nichols A."/>
            <person name="Cepeda A.J."/>
            <person name="Yan W."/>
            <person name="Fan B."/>
            <person name="Jiang Y."/>
            <person name="Adhikari A."/>
            <person name="Zheng C.-J."/>
            <person name="Schuster L."/>
            <person name="Cowan T.M."/>
            <person name="Smanski M.J."/>
            <person name="Chevrette M.G."/>
            <person name="De Carvalho L.P.S."/>
            <person name="Shen B."/>
        </authorList>
    </citation>
    <scope>NUCLEOTIDE SEQUENCE [LARGE SCALE GENOMIC DNA]</scope>
    <source>
        <strain evidence="8 9">NPDC048229</strain>
    </source>
</reference>
<organism evidence="8 9">
    <name type="scientific">Streptomyces omiyaensis</name>
    <dbReference type="NCBI Taxonomy" id="68247"/>
    <lineage>
        <taxon>Bacteria</taxon>
        <taxon>Bacillati</taxon>
        <taxon>Actinomycetota</taxon>
        <taxon>Actinomycetes</taxon>
        <taxon>Kitasatosporales</taxon>
        <taxon>Streptomycetaceae</taxon>
        <taxon>Streptomyces</taxon>
    </lineage>
</organism>
<protein>
    <recommendedName>
        <fullName evidence="5">Large ribosomal subunit protein bL25</fullName>
    </recommendedName>
    <alternativeName>
        <fullName evidence="5">General stress protein CTC</fullName>
    </alternativeName>
</protein>
<gene>
    <name evidence="5" type="primary">rplY</name>
    <name evidence="5" type="synonym">ctc</name>
    <name evidence="8" type="ORF">ACGFYS_22330</name>
</gene>
<dbReference type="PANTHER" id="PTHR33284:SF1">
    <property type="entry name" value="RIBOSOMAL PROTEIN L25_GLN-TRNA SYNTHETASE, ANTI-CODON-BINDING DOMAIN-CONTAINING PROTEIN"/>
    <property type="match status" value="1"/>
</dbReference>
<comment type="similarity">
    <text evidence="5">Belongs to the bacterial ribosomal protein bL25 family. CTC subfamily.</text>
</comment>
<keyword evidence="9" id="KW-1185">Reference proteome</keyword>
<evidence type="ECO:0000256" key="3">
    <source>
        <dbReference type="ARBA" id="ARBA00022980"/>
    </source>
</evidence>
<evidence type="ECO:0000256" key="5">
    <source>
        <dbReference type="HAMAP-Rule" id="MF_01334"/>
    </source>
</evidence>
<evidence type="ECO:0000259" key="6">
    <source>
        <dbReference type="Pfam" id="PF01386"/>
    </source>
</evidence>
<comment type="function">
    <text evidence="5">This is one of the proteins that binds to the 5S RNA in the ribosome where it forms part of the central protuberance.</text>
</comment>
<dbReference type="SUPFAM" id="SSF50715">
    <property type="entry name" value="Ribosomal protein L25-like"/>
    <property type="match status" value="1"/>
</dbReference>
<evidence type="ECO:0000256" key="2">
    <source>
        <dbReference type="ARBA" id="ARBA00022884"/>
    </source>
</evidence>
<keyword evidence="3 5" id="KW-0689">Ribosomal protein</keyword>
<dbReference type="InterPro" id="IPR037121">
    <property type="entry name" value="Ribosomal_bL25_C"/>
</dbReference>
<sequence length="198" mass="20491">MSEVKLAVSVRTEFGKGAARKIRRNAQVPAVLYGHGSEPVHLTLPGHETVMALRTPNVLLSLDIEGKGTELAIPKAAQRDPLKGSLEHVDLIIVKRGEKVTVEVPVVAEGELAAGGNLLEHVLNTLSVEAEATHLPEAVTVSVEGLEAGASVTADAIELPKGVTLVTEADAVVLQVLAAQAEEPAAESAEGDEAAAEA</sequence>
<feature type="domain" description="Large ribosomal subunit protein bL25 beta" evidence="7">
    <location>
        <begin position="99"/>
        <end position="179"/>
    </location>
</feature>
<dbReference type="GO" id="GO:0005840">
    <property type="term" value="C:ribosome"/>
    <property type="evidence" value="ECO:0007669"/>
    <property type="project" value="UniProtKB-KW"/>
</dbReference>
<dbReference type="Proteomes" id="UP001604282">
    <property type="component" value="Unassembled WGS sequence"/>
</dbReference>
<name>A0ABW7BVZ1_9ACTN</name>
<comment type="caution">
    <text evidence="8">The sequence shown here is derived from an EMBL/GenBank/DDBJ whole genome shotgun (WGS) entry which is preliminary data.</text>
</comment>
<dbReference type="Pfam" id="PF14693">
    <property type="entry name" value="Ribosomal_TL5_C"/>
    <property type="match status" value="1"/>
</dbReference>
<dbReference type="Gene3D" id="2.40.240.10">
    <property type="entry name" value="Ribosomal Protein L25, Chain P"/>
    <property type="match status" value="1"/>
</dbReference>
<dbReference type="Gene3D" id="2.170.120.20">
    <property type="entry name" value="Ribosomal protein L25, beta domain"/>
    <property type="match status" value="1"/>
</dbReference>
<evidence type="ECO:0000313" key="8">
    <source>
        <dbReference type="EMBL" id="MFG3191670.1"/>
    </source>
</evidence>
<keyword evidence="1 5" id="KW-0699">rRNA-binding</keyword>
<comment type="subunit">
    <text evidence="5">Part of the 50S ribosomal subunit; part of the 5S rRNA/L5/L18/L25 subcomplex. Contacts the 5S rRNA. Binds to the 5S rRNA independently of L5 and L18.</text>
</comment>
<dbReference type="InterPro" id="IPR011035">
    <property type="entry name" value="Ribosomal_bL25/Gln-tRNA_synth"/>
</dbReference>
<evidence type="ECO:0000256" key="1">
    <source>
        <dbReference type="ARBA" id="ARBA00022730"/>
    </source>
</evidence>
<proteinExistence type="inferred from homology"/>
<dbReference type="NCBIfam" id="NF004131">
    <property type="entry name" value="PRK05618.2-1"/>
    <property type="match status" value="1"/>
</dbReference>
<dbReference type="InterPro" id="IPR020057">
    <property type="entry name" value="Ribosomal_bL25_b-dom"/>
</dbReference>
<keyword evidence="2 5" id="KW-0694">RNA-binding</keyword>
<feature type="domain" description="Large ribosomal subunit protein bL25 L25" evidence="6">
    <location>
        <begin position="6"/>
        <end position="91"/>
    </location>
</feature>
<dbReference type="RefSeq" id="WP_189851210.1">
    <property type="nucleotide sequence ID" value="NZ_BMVV01000015.1"/>
</dbReference>